<organism evidence="2 3">
    <name type="scientific">Vicia faba</name>
    <name type="common">Broad bean</name>
    <name type="synonym">Faba vulgaris</name>
    <dbReference type="NCBI Taxonomy" id="3906"/>
    <lineage>
        <taxon>Eukaryota</taxon>
        <taxon>Viridiplantae</taxon>
        <taxon>Streptophyta</taxon>
        <taxon>Embryophyta</taxon>
        <taxon>Tracheophyta</taxon>
        <taxon>Spermatophyta</taxon>
        <taxon>Magnoliopsida</taxon>
        <taxon>eudicotyledons</taxon>
        <taxon>Gunneridae</taxon>
        <taxon>Pentapetalae</taxon>
        <taxon>rosids</taxon>
        <taxon>fabids</taxon>
        <taxon>Fabales</taxon>
        <taxon>Fabaceae</taxon>
        <taxon>Papilionoideae</taxon>
        <taxon>50 kb inversion clade</taxon>
        <taxon>NPAAA clade</taxon>
        <taxon>Hologalegina</taxon>
        <taxon>IRL clade</taxon>
        <taxon>Fabeae</taxon>
        <taxon>Vicia</taxon>
    </lineage>
</organism>
<dbReference type="EMBL" id="OX451741">
    <property type="protein sequence ID" value="CAI8616056.1"/>
    <property type="molecule type" value="Genomic_DNA"/>
</dbReference>
<dbReference type="AlphaFoldDB" id="A0AAV1B151"/>
<feature type="signal peptide" evidence="1">
    <location>
        <begin position="1"/>
        <end position="19"/>
    </location>
</feature>
<dbReference type="Proteomes" id="UP001157006">
    <property type="component" value="Chromosome 6"/>
</dbReference>
<evidence type="ECO:0000313" key="2">
    <source>
        <dbReference type="EMBL" id="CAI8616056.1"/>
    </source>
</evidence>
<evidence type="ECO:0000256" key="1">
    <source>
        <dbReference type="SAM" id="SignalP"/>
    </source>
</evidence>
<sequence length="122" mass="13602">MIYWVMNLWVLELIKNTISVSVSVDKLIITLNRYFKEDQRIVLAQDDTIQNPLVLSSVKASAGGEMNPGASGELELSPFIAIGQLGVYSCHVQTNAFDNIEVDRKGAPTKDQLQCCIRPEEF</sequence>
<proteinExistence type="predicted"/>
<keyword evidence="1" id="KW-0732">Signal</keyword>
<gene>
    <name evidence="2" type="ORF">VFH_VI011040</name>
</gene>
<protein>
    <submittedName>
        <fullName evidence="2">Uncharacterized protein</fullName>
    </submittedName>
</protein>
<reference evidence="2 3" key="1">
    <citation type="submission" date="2023-01" db="EMBL/GenBank/DDBJ databases">
        <authorList>
            <person name="Kreplak J."/>
        </authorList>
    </citation>
    <scope>NUCLEOTIDE SEQUENCE [LARGE SCALE GENOMIC DNA]</scope>
</reference>
<evidence type="ECO:0000313" key="3">
    <source>
        <dbReference type="Proteomes" id="UP001157006"/>
    </source>
</evidence>
<keyword evidence="3" id="KW-1185">Reference proteome</keyword>
<feature type="chain" id="PRO_5043718187" evidence="1">
    <location>
        <begin position="20"/>
        <end position="122"/>
    </location>
</feature>
<name>A0AAV1B151_VICFA</name>
<accession>A0AAV1B151</accession>